<comment type="caution">
    <text evidence="1">The sequence shown here is derived from an EMBL/GenBank/DDBJ whole genome shotgun (WGS) entry which is preliminary data.</text>
</comment>
<organism evidence="1 2">
    <name type="scientific">Thelephora ganbajun</name>
    <name type="common">Ganba fungus</name>
    <dbReference type="NCBI Taxonomy" id="370292"/>
    <lineage>
        <taxon>Eukaryota</taxon>
        <taxon>Fungi</taxon>
        <taxon>Dikarya</taxon>
        <taxon>Basidiomycota</taxon>
        <taxon>Agaricomycotina</taxon>
        <taxon>Agaricomycetes</taxon>
        <taxon>Thelephorales</taxon>
        <taxon>Thelephoraceae</taxon>
        <taxon>Thelephora</taxon>
    </lineage>
</organism>
<reference evidence="1" key="2">
    <citation type="journal article" date="2020" name="Nat. Commun.">
        <title>Large-scale genome sequencing of mycorrhizal fungi provides insights into the early evolution of symbiotic traits.</title>
        <authorList>
            <person name="Miyauchi S."/>
            <person name="Kiss E."/>
            <person name="Kuo A."/>
            <person name="Drula E."/>
            <person name="Kohler A."/>
            <person name="Sanchez-Garcia M."/>
            <person name="Morin E."/>
            <person name="Andreopoulos B."/>
            <person name="Barry K.W."/>
            <person name="Bonito G."/>
            <person name="Buee M."/>
            <person name="Carver A."/>
            <person name="Chen C."/>
            <person name="Cichocki N."/>
            <person name="Clum A."/>
            <person name="Culley D."/>
            <person name="Crous P.W."/>
            <person name="Fauchery L."/>
            <person name="Girlanda M."/>
            <person name="Hayes R.D."/>
            <person name="Keri Z."/>
            <person name="LaButti K."/>
            <person name="Lipzen A."/>
            <person name="Lombard V."/>
            <person name="Magnuson J."/>
            <person name="Maillard F."/>
            <person name="Murat C."/>
            <person name="Nolan M."/>
            <person name="Ohm R.A."/>
            <person name="Pangilinan J."/>
            <person name="Pereira M.F."/>
            <person name="Perotto S."/>
            <person name="Peter M."/>
            <person name="Pfister S."/>
            <person name="Riley R."/>
            <person name="Sitrit Y."/>
            <person name="Stielow J.B."/>
            <person name="Szollosi G."/>
            <person name="Zifcakova L."/>
            <person name="Stursova M."/>
            <person name="Spatafora J.W."/>
            <person name="Tedersoo L."/>
            <person name="Vaario L.M."/>
            <person name="Yamada A."/>
            <person name="Yan M."/>
            <person name="Wang P."/>
            <person name="Xu J."/>
            <person name="Bruns T."/>
            <person name="Baldrian P."/>
            <person name="Vilgalys R."/>
            <person name="Dunand C."/>
            <person name="Henrissat B."/>
            <person name="Grigoriev I.V."/>
            <person name="Hibbett D."/>
            <person name="Nagy L.G."/>
            <person name="Martin F.M."/>
        </authorList>
    </citation>
    <scope>NUCLEOTIDE SEQUENCE</scope>
    <source>
        <strain evidence="1">P2</strain>
    </source>
</reference>
<name>A0ACB6ZQ73_THEGA</name>
<dbReference type="EMBL" id="MU117971">
    <property type="protein sequence ID" value="KAF9651995.1"/>
    <property type="molecule type" value="Genomic_DNA"/>
</dbReference>
<gene>
    <name evidence="1" type="ORF">BDM02DRAFT_3161986</name>
</gene>
<dbReference type="Proteomes" id="UP000886501">
    <property type="component" value="Unassembled WGS sequence"/>
</dbReference>
<evidence type="ECO:0000313" key="2">
    <source>
        <dbReference type="Proteomes" id="UP000886501"/>
    </source>
</evidence>
<proteinExistence type="predicted"/>
<protein>
    <submittedName>
        <fullName evidence="1">Uncharacterized protein</fullName>
    </submittedName>
</protein>
<accession>A0ACB6ZQ73</accession>
<evidence type="ECO:0000313" key="1">
    <source>
        <dbReference type="EMBL" id="KAF9651995.1"/>
    </source>
</evidence>
<reference evidence="1" key="1">
    <citation type="submission" date="2019-10" db="EMBL/GenBank/DDBJ databases">
        <authorList>
            <consortium name="DOE Joint Genome Institute"/>
            <person name="Kuo A."/>
            <person name="Miyauchi S."/>
            <person name="Kiss E."/>
            <person name="Drula E."/>
            <person name="Kohler A."/>
            <person name="Sanchez-Garcia M."/>
            <person name="Andreopoulos B."/>
            <person name="Barry K.W."/>
            <person name="Bonito G."/>
            <person name="Buee M."/>
            <person name="Carver A."/>
            <person name="Chen C."/>
            <person name="Cichocki N."/>
            <person name="Clum A."/>
            <person name="Culley D."/>
            <person name="Crous P.W."/>
            <person name="Fauchery L."/>
            <person name="Girlanda M."/>
            <person name="Hayes R."/>
            <person name="Keri Z."/>
            <person name="Labutti K."/>
            <person name="Lipzen A."/>
            <person name="Lombard V."/>
            <person name="Magnuson J."/>
            <person name="Maillard F."/>
            <person name="Morin E."/>
            <person name="Murat C."/>
            <person name="Nolan M."/>
            <person name="Ohm R."/>
            <person name="Pangilinan J."/>
            <person name="Pereira M."/>
            <person name="Perotto S."/>
            <person name="Peter M."/>
            <person name="Riley R."/>
            <person name="Sitrit Y."/>
            <person name="Stielow B."/>
            <person name="Szollosi G."/>
            <person name="Zifcakova L."/>
            <person name="Stursova M."/>
            <person name="Spatafora J.W."/>
            <person name="Tedersoo L."/>
            <person name="Vaario L.-M."/>
            <person name="Yamada A."/>
            <person name="Yan M."/>
            <person name="Wang P."/>
            <person name="Xu J."/>
            <person name="Bruns T."/>
            <person name="Baldrian P."/>
            <person name="Vilgalys R."/>
            <person name="Henrissat B."/>
            <person name="Grigoriev I.V."/>
            <person name="Hibbett D."/>
            <person name="Nagy L.G."/>
            <person name="Martin F.M."/>
        </authorList>
    </citation>
    <scope>NUCLEOTIDE SEQUENCE</scope>
    <source>
        <strain evidence="1">P2</strain>
    </source>
</reference>
<keyword evidence="2" id="KW-1185">Reference proteome</keyword>
<sequence length="953" mass="106964">MTKLYLEDNVYRKDDFQAHAVVLRCWYDGNDGIPISDDPLMRNLKPGEVGVAYHPMGRREICSEDEFELLDRTFRPGSVCKRFQEDSMSGIVLSTNVHVRVQHAITHEPLDRWVSLDETNPGHELEIGDHIIYDDWVGQIIELFDEAIVQTSNGDIRRLPDLSARLSIGYRGEDVLVQAAGGNADILKEISEFAPPSPEDVCLGLRHRLAAISWLAINQTLPPEESATRQRPKRLWRAEEFDSLTLVRRRTTVRIGEMVTLKDHSNAPTSRHFNQVTEDDVIEVRHFIVRDRQTQVMVLWQDGTKETRPARELVPHLHPDEYECWPGDHVLWKTDGKNRTAVVQVVHPSQRVAVLKLTDVPESPPEGEIASLLELDPHGTHDITANDPAPSPDELGVHRGELVFIHKEGTTNGSVVPMVPKIGELESWVQDVPSLHSMQPGGFTDVIYAEGLKIIMTEENWRDGRSTFILTGIPVKPVYWFGYVSDLCIDGQIEVSLPHGENVLIPLQRLTRLYDGLDQLEDMFDEGFSEGGSLMEDTLFEGEGWLDNPDGVPPLPPYLMPSHFGGKADTGKGGRDEDEGDEMLDAMVSDTMDTYMEVTKMDPPQIPGGLPMDDTSITPRVSTTPVPDGPLTPQPTSQYHELLRDSENDDLYWKRFEIRPSAPTDHAFYDRPIGQPSRTFMSRLHKEHRALSTGLPASIIVRAYEDRGDLLRSLIIGPENTPYEDAPFVIDWMLDADFPQTPPMAFFISWTNGNGRVNPNLYEDGKVCLSILGTWSGEKSETWQPSRSSLLQALVSIQGLVLVKEPYFCEPAYEKFQGTKEGALNSRLYNEKAYVLSRGFILRALENPPSSLEDEIRRFYLSSPRLEKVLKKSKDLISLSRALQQRPQTQPLPLGRGQVPGDMAGPPPVLDEDAAIPSLTAGGILTLQRVLTKLSNIQQNHPQQSLEIVSVSS</sequence>